<organism evidence="2 3">
    <name type="scientific">Selenomonas dianae</name>
    <dbReference type="NCBI Taxonomy" id="135079"/>
    <lineage>
        <taxon>Bacteria</taxon>
        <taxon>Bacillati</taxon>
        <taxon>Bacillota</taxon>
        <taxon>Negativicutes</taxon>
        <taxon>Selenomonadales</taxon>
        <taxon>Selenomonadaceae</taxon>
        <taxon>Selenomonas</taxon>
    </lineage>
</organism>
<gene>
    <name evidence="2" type="ORF">GCM10008919_13540</name>
</gene>
<dbReference type="CDD" id="cd00761">
    <property type="entry name" value="Glyco_tranf_GTA_type"/>
    <property type="match status" value="1"/>
</dbReference>
<dbReference type="InterPro" id="IPR029044">
    <property type="entry name" value="Nucleotide-diphossugar_trans"/>
</dbReference>
<reference evidence="3" key="1">
    <citation type="journal article" date="2019" name="Int. J. Syst. Evol. Microbiol.">
        <title>The Global Catalogue of Microorganisms (GCM) 10K type strain sequencing project: providing services to taxonomists for standard genome sequencing and annotation.</title>
        <authorList>
            <consortium name="The Broad Institute Genomics Platform"/>
            <consortium name="The Broad Institute Genome Sequencing Center for Infectious Disease"/>
            <person name="Wu L."/>
            <person name="Ma J."/>
        </authorList>
    </citation>
    <scope>NUCLEOTIDE SEQUENCE [LARGE SCALE GENOMIC DNA]</scope>
    <source>
        <strain evidence="3">JCM 8542</strain>
    </source>
</reference>
<dbReference type="SUPFAM" id="SSF53448">
    <property type="entry name" value="Nucleotide-diphospho-sugar transferases"/>
    <property type="match status" value="1"/>
</dbReference>
<accession>A0ABP3CNY1</accession>
<dbReference type="InterPro" id="IPR001173">
    <property type="entry name" value="Glyco_trans_2-like"/>
</dbReference>
<proteinExistence type="predicted"/>
<dbReference type="RefSeq" id="WP_304987032.1">
    <property type="nucleotide sequence ID" value="NZ_BAAACR010000008.1"/>
</dbReference>
<comment type="caution">
    <text evidence="2">The sequence shown here is derived from an EMBL/GenBank/DDBJ whole genome shotgun (WGS) entry which is preliminary data.</text>
</comment>
<keyword evidence="3" id="KW-1185">Reference proteome</keyword>
<dbReference type="EMBL" id="BAAACR010000008">
    <property type="protein sequence ID" value="GAA0211529.1"/>
    <property type="molecule type" value="Genomic_DNA"/>
</dbReference>
<sequence>MTEADYRSSLQEIRARIAGGTAEDLRRAEDGLAKLRSVYPKRLSYIAAEVALMLAKGAAPEDCRRVIDYAVQEFCPQEGLDDLLALKAQTYSEGTPERRQLDFLTAFYATGAFPQCELTALAEMKAELRAGTMDLNGLYELAVQYYVTRNTVISLVLMTAWCCLSGHGTEVERYVLWDAGQPCEHPGYSGNHGFLVRMLTDGESYSFLLTAGADDDNMPVLAMALRLLGHKVILLRESDEIHTANDTDTYAQRCVQEAEAVGGEIHIVVGKCRMLTGDAVDAVPAVVRLLTRSIEQEAPLILFASNARMSQLHERTSLGGAIQRLSPCMPSQFSYAWAFAWTGSYLSYVSYLYGESVQDLLSAPPTCDFSIVIPVRNAAETLRHTLTTCLAIDYEGSYEIVLSDNSDADFAAVRELCEEFADPRIRYYKTPLPLALDKSFEFAYLHARGAFILSIGADDGVCPWALNYLRQALTDHPNEEIFSWEKEFYTWPDFTPYEHGIVGIDLYDAQQPERYVRHALAMNVREIVQQIEQVFYALPLLYINAGFRRSYLTSVLERTGRLLDGASQDSYMGAVNLLLNDYVVHILCPLTVAGMSGASTGANTVLQNENLIAEAQICVKPHSLHTNYGEYVMRDRELRVPHLDTADKVGFHMSLVRLAELNVTDFKADAEAVLDYCARYTFLTDAAFERSYGILLHAASLCGERLYRTYRKRYEQLCANPEHLERPVQAFVTMDKRGYTAENHTLTLDAERFGCRNVADAVELTARLLNL</sequence>
<evidence type="ECO:0000313" key="2">
    <source>
        <dbReference type="EMBL" id="GAA0211529.1"/>
    </source>
</evidence>
<dbReference type="Gene3D" id="3.90.550.10">
    <property type="entry name" value="Spore Coat Polysaccharide Biosynthesis Protein SpsA, Chain A"/>
    <property type="match status" value="1"/>
</dbReference>
<evidence type="ECO:0000259" key="1">
    <source>
        <dbReference type="Pfam" id="PF00535"/>
    </source>
</evidence>
<feature type="domain" description="Glycosyltransferase 2-like" evidence="1">
    <location>
        <begin position="370"/>
        <end position="484"/>
    </location>
</feature>
<dbReference type="Pfam" id="PF00535">
    <property type="entry name" value="Glycos_transf_2"/>
    <property type="match status" value="1"/>
</dbReference>
<protein>
    <recommendedName>
        <fullName evidence="1">Glycosyltransferase 2-like domain-containing protein</fullName>
    </recommendedName>
</protein>
<name>A0ABP3CNY1_9FIRM</name>
<dbReference type="Proteomes" id="UP001500399">
    <property type="component" value="Unassembled WGS sequence"/>
</dbReference>
<evidence type="ECO:0000313" key="3">
    <source>
        <dbReference type="Proteomes" id="UP001500399"/>
    </source>
</evidence>